<dbReference type="Pfam" id="PF01501">
    <property type="entry name" value="Glyco_transf_8"/>
    <property type="match status" value="1"/>
</dbReference>
<dbReference type="PANTHER" id="PTHR32116:SF27">
    <property type="entry name" value="GALACTURONOSYLTRANSFERASE 13-RELATED"/>
    <property type="match status" value="1"/>
</dbReference>
<dbReference type="Gramene" id="GBG72493">
    <property type="protein sequence ID" value="GBG72493"/>
    <property type="gene ID" value="CBR_g12065"/>
</dbReference>
<evidence type="ECO:0000256" key="3">
    <source>
        <dbReference type="ARBA" id="ARBA00022676"/>
    </source>
</evidence>
<dbReference type="InterPro" id="IPR029993">
    <property type="entry name" value="GAUT"/>
</dbReference>
<evidence type="ECO:0000256" key="5">
    <source>
        <dbReference type="SAM" id="MobiDB-lite"/>
    </source>
</evidence>
<dbReference type="STRING" id="69332.A0A388KRD0"/>
<dbReference type="InterPro" id="IPR029044">
    <property type="entry name" value="Nucleotide-diphossugar_trans"/>
</dbReference>
<keyword evidence="4" id="KW-0961">Cell wall biogenesis/degradation</keyword>
<evidence type="ECO:0000256" key="2">
    <source>
        <dbReference type="ARBA" id="ARBA00006351"/>
    </source>
</evidence>
<dbReference type="PANTHER" id="PTHR32116">
    <property type="entry name" value="GALACTURONOSYLTRANSFERASE 4-RELATED"/>
    <property type="match status" value="1"/>
</dbReference>
<evidence type="ECO:0000256" key="4">
    <source>
        <dbReference type="RuleBase" id="RU362027"/>
    </source>
</evidence>
<dbReference type="InterPro" id="IPR002495">
    <property type="entry name" value="Glyco_trans_8"/>
</dbReference>
<gene>
    <name evidence="6" type="ORF">CBR_g12065</name>
</gene>
<evidence type="ECO:0000256" key="1">
    <source>
        <dbReference type="ARBA" id="ARBA00004877"/>
    </source>
</evidence>
<keyword evidence="7" id="KW-1185">Reference proteome</keyword>
<comment type="pathway">
    <text evidence="1 4">Glycan metabolism; pectin biosynthesis.</text>
</comment>
<dbReference type="EC" id="2.4.1.-" evidence="4"/>
<sequence length="593" mass="67117">MKLYVSPSMRRITISTTGGAGLDAVRVRFPSRRWTYRCVFLGLLGLAFILPALFIVTAVLTLPDCTGEDCFSEWRTRGRVSSEDKGPSTKDPEIPRRPPTEDIPETYEKLVRETAAYGYNTETIIAKLKAMVQVQEEKMHVAMLQRALFRHIASVSVPKGIHCLSLHLAAEYASNPRAQRPLPSEDKAWRLVDNRFHHIVLITDNVLAASVVVKSTVNSTADSSRLVFHIITDDMTYAAMHAWFALYDIGDVTVEVMGMHQIVKAAGQSGLSWHEDKVLDAFERAPQSVENHLYGAQNADFEKWDSPMVEAARMQAKNPRYVSWMNYLRMCLPEVFPKLDKVVFLDDDVVVRRDLSELWEIDLQGKVNGAVQMCGTSLDRWIPSKTFRSYFNFSNPVIKTTLDPEECAWAYGMNVFDLRSWRQSNITRVYHSWQKQNIESNLTLWRLGMLPAALIAFRGHVRPIDPSWHVLGLGYQPEITASVIDKAAIGVAQFVEGGDVRHVQKAIVSAQSYTDDWSRKSVKKSTTFQIVVLAKQQVECWSRHSTLHAGSIALAPYRSLEFGDWLVNKSRDGQHVKIWSMVKPLVPRPVLGN</sequence>
<feature type="region of interest" description="Disordered" evidence="5">
    <location>
        <begin position="76"/>
        <end position="104"/>
    </location>
</feature>
<comment type="subcellular location">
    <subcellularLocation>
        <location evidence="4">Golgi apparatus membrane</location>
        <topology evidence="4">Single-pass type II membrane protein</topology>
    </subcellularLocation>
</comment>
<keyword evidence="4" id="KW-0812">Transmembrane</keyword>
<reference evidence="6 7" key="1">
    <citation type="journal article" date="2018" name="Cell">
        <title>The Chara Genome: Secondary Complexity and Implications for Plant Terrestrialization.</title>
        <authorList>
            <person name="Nishiyama T."/>
            <person name="Sakayama H."/>
            <person name="Vries J.D."/>
            <person name="Buschmann H."/>
            <person name="Saint-Marcoux D."/>
            <person name="Ullrich K.K."/>
            <person name="Haas F.B."/>
            <person name="Vanderstraeten L."/>
            <person name="Becker D."/>
            <person name="Lang D."/>
            <person name="Vosolsobe S."/>
            <person name="Rombauts S."/>
            <person name="Wilhelmsson P.K.I."/>
            <person name="Janitza P."/>
            <person name="Kern R."/>
            <person name="Heyl A."/>
            <person name="Rumpler F."/>
            <person name="Villalobos L.I.A.C."/>
            <person name="Clay J.M."/>
            <person name="Skokan R."/>
            <person name="Toyoda A."/>
            <person name="Suzuki Y."/>
            <person name="Kagoshima H."/>
            <person name="Schijlen E."/>
            <person name="Tajeshwar N."/>
            <person name="Catarino B."/>
            <person name="Hetherington A.J."/>
            <person name="Saltykova A."/>
            <person name="Bonnot C."/>
            <person name="Breuninger H."/>
            <person name="Symeonidi A."/>
            <person name="Radhakrishnan G.V."/>
            <person name="Van Nieuwerburgh F."/>
            <person name="Deforce D."/>
            <person name="Chang C."/>
            <person name="Karol K.G."/>
            <person name="Hedrich R."/>
            <person name="Ulvskov P."/>
            <person name="Glockner G."/>
            <person name="Delwiche C.F."/>
            <person name="Petrasek J."/>
            <person name="Van de Peer Y."/>
            <person name="Friml J."/>
            <person name="Beilby M."/>
            <person name="Dolan L."/>
            <person name="Kohara Y."/>
            <person name="Sugano S."/>
            <person name="Fujiyama A."/>
            <person name="Delaux P.-M."/>
            <person name="Quint M."/>
            <person name="TheiBen G."/>
            <person name="Hagemann M."/>
            <person name="Harholt J."/>
            <person name="Dunand C."/>
            <person name="Zachgo S."/>
            <person name="Langdale J."/>
            <person name="Maumus F."/>
            <person name="Straeten D.V.D."/>
            <person name="Gould S.B."/>
            <person name="Rensing S.A."/>
        </authorList>
    </citation>
    <scope>NUCLEOTIDE SEQUENCE [LARGE SCALE GENOMIC DNA]</scope>
    <source>
        <strain evidence="6 7">S276</strain>
    </source>
</reference>
<dbReference type="GO" id="GO:0045489">
    <property type="term" value="P:pectin biosynthetic process"/>
    <property type="evidence" value="ECO:0007669"/>
    <property type="project" value="UniProtKB-UniPathway"/>
</dbReference>
<dbReference type="OMA" id="GMHCLTL"/>
<evidence type="ECO:0000313" key="7">
    <source>
        <dbReference type="Proteomes" id="UP000265515"/>
    </source>
</evidence>
<dbReference type="SUPFAM" id="SSF53448">
    <property type="entry name" value="Nucleotide-diphospho-sugar transferases"/>
    <property type="match status" value="1"/>
</dbReference>
<keyword evidence="3 4" id="KW-0808">Transferase</keyword>
<protein>
    <recommendedName>
        <fullName evidence="4">Hexosyltransferase</fullName>
        <ecNumber evidence="4">2.4.1.-</ecNumber>
    </recommendedName>
</protein>
<dbReference type="OrthoDB" id="411524at2759"/>
<accession>A0A388KRD0</accession>
<keyword evidence="4" id="KW-1133">Transmembrane helix</keyword>
<keyword evidence="3 4" id="KW-0328">Glycosyltransferase</keyword>
<keyword evidence="4" id="KW-0333">Golgi apparatus</keyword>
<organism evidence="6 7">
    <name type="scientific">Chara braunii</name>
    <name type="common">Braun's stonewort</name>
    <dbReference type="NCBI Taxonomy" id="69332"/>
    <lineage>
        <taxon>Eukaryota</taxon>
        <taxon>Viridiplantae</taxon>
        <taxon>Streptophyta</taxon>
        <taxon>Charophyceae</taxon>
        <taxon>Charales</taxon>
        <taxon>Characeae</taxon>
        <taxon>Chara</taxon>
    </lineage>
</organism>
<dbReference type="AlphaFoldDB" id="A0A388KRD0"/>
<name>A0A388KRD0_CHABU</name>
<evidence type="ECO:0000313" key="6">
    <source>
        <dbReference type="EMBL" id="GBG72493.1"/>
    </source>
</evidence>
<dbReference type="Proteomes" id="UP000265515">
    <property type="component" value="Unassembled WGS sequence"/>
</dbReference>
<proteinExistence type="inferred from homology"/>
<dbReference type="GO" id="GO:0071555">
    <property type="term" value="P:cell wall organization"/>
    <property type="evidence" value="ECO:0007669"/>
    <property type="project" value="UniProtKB-KW"/>
</dbReference>
<dbReference type="GO" id="GO:0047262">
    <property type="term" value="F:polygalacturonate 4-alpha-galacturonosyltransferase activity"/>
    <property type="evidence" value="ECO:0007669"/>
    <property type="project" value="InterPro"/>
</dbReference>
<comment type="similarity">
    <text evidence="2 4">Belongs to the glycosyltransferase 8 family.</text>
</comment>
<dbReference type="GO" id="GO:0000139">
    <property type="term" value="C:Golgi membrane"/>
    <property type="evidence" value="ECO:0007669"/>
    <property type="project" value="UniProtKB-SubCell"/>
</dbReference>
<dbReference type="Gene3D" id="3.90.550.10">
    <property type="entry name" value="Spore Coat Polysaccharide Biosynthesis Protein SpsA, Chain A"/>
    <property type="match status" value="1"/>
</dbReference>
<feature type="transmembrane region" description="Helical" evidence="4">
    <location>
        <begin position="38"/>
        <end position="62"/>
    </location>
</feature>
<keyword evidence="4" id="KW-0472">Membrane</keyword>
<comment type="caution">
    <text evidence="6">The sequence shown here is derived from an EMBL/GenBank/DDBJ whole genome shotgun (WGS) entry which is preliminary data.</text>
</comment>
<dbReference type="UniPathway" id="UPA00845"/>
<dbReference type="EMBL" id="BFEA01000166">
    <property type="protein sequence ID" value="GBG72493.1"/>
    <property type="molecule type" value="Genomic_DNA"/>
</dbReference>